<dbReference type="Proteomes" id="UP000241972">
    <property type="component" value="Unassembled WGS sequence"/>
</dbReference>
<sequence>MYTINSILRSNIGNKYLLYVYESINKAMNIKARDSESIKKVIVLSSITNSYVEGTASSIDVCGQTVRNNLKEQDPERVLKYNEEILKKMREMGALKKPVIVAMDWHDIMFYGDVNAEGVKGTKHKNGTNWAYQFATAAVV</sequence>
<dbReference type="EMBL" id="NEXI01000054">
    <property type="protein sequence ID" value="PSN97614.1"/>
    <property type="molecule type" value="Genomic_DNA"/>
</dbReference>
<accession>A0A2R6BG54</accession>
<name>A0A2R6BG54_9ARCH</name>
<evidence type="ECO:0000313" key="2">
    <source>
        <dbReference type="Proteomes" id="UP000241972"/>
    </source>
</evidence>
<protein>
    <submittedName>
        <fullName evidence="1">Uncharacterized protein</fullName>
    </submittedName>
</protein>
<reference evidence="1 2" key="1">
    <citation type="submission" date="2017-04" db="EMBL/GenBank/DDBJ databases">
        <title>Novel microbial lineages endemic to geothermal iron-oxide mats fill important gaps in the evolutionary history of Archaea.</title>
        <authorList>
            <person name="Jay Z.J."/>
            <person name="Beam J.P."/>
            <person name="Dlakic M."/>
            <person name="Rusch D.B."/>
            <person name="Kozubal M.A."/>
            <person name="Inskeep W.P."/>
        </authorList>
    </citation>
    <scope>NUCLEOTIDE SEQUENCE [LARGE SCALE GENOMIC DNA]</scope>
    <source>
        <strain evidence="1">ECH_B_3</strain>
    </source>
</reference>
<dbReference type="AlphaFoldDB" id="A0A2R6BG54"/>
<evidence type="ECO:0000313" key="1">
    <source>
        <dbReference type="EMBL" id="PSN97614.1"/>
    </source>
</evidence>
<feature type="non-terminal residue" evidence="1">
    <location>
        <position position="140"/>
    </location>
</feature>
<comment type="caution">
    <text evidence="1">The sequence shown here is derived from an EMBL/GenBank/DDBJ whole genome shotgun (WGS) entry which is preliminary data.</text>
</comment>
<proteinExistence type="predicted"/>
<gene>
    <name evidence="1" type="ORF">B9Q07_11735</name>
</gene>
<organism evidence="1 2">
    <name type="scientific">Candidatus Marsarchaeota G2 archaeon ECH_B_3</name>
    <dbReference type="NCBI Taxonomy" id="1978161"/>
    <lineage>
        <taxon>Archaea</taxon>
        <taxon>Candidatus Marsarchaeota</taxon>
        <taxon>Candidatus Marsarchaeota group 2</taxon>
    </lineage>
</organism>